<gene>
    <name evidence="1" type="ORF">NG895_17815</name>
</gene>
<sequence>MANKMRWRYGDTNPVMLPVDAATVIEIGDLVYLDTDDAKPASSQSDSGTPAANQEALHDAFVGVAMQASSAGQVTDIRVATTGVFELDCVSTTFEVGDLVGAAENAGGTALEDQQAIAVATENLAIGRCAKREPSASSSVYVDIVGTVTRGGPQAAA</sequence>
<dbReference type="EMBL" id="JAMXLR010000061">
    <property type="protein sequence ID" value="MCO6045758.1"/>
    <property type="molecule type" value="Genomic_DNA"/>
</dbReference>
<comment type="caution">
    <text evidence="1">The sequence shown here is derived from an EMBL/GenBank/DDBJ whole genome shotgun (WGS) entry which is preliminary data.</text>
</comment>
<protein>
    <submittedName>
        <fullName evidence="1">Uncharacterized protein</fullName>
    </submittedName>
</protein>
<accession>A0A9X2FCQ0</accession>
<dbReference type="AlphaFoldDB" id="A0A9X2FCQ0"/>
<organism evidence="1 2">
    <name type="scientific">Aeoliella straminimaris</name>
    <dbReference type="NCBI Taxonomy" id="2954799"/>
    <lineage>
        <taxon>Bacteria</taxon>
        <taxon>Pseudomonadati</taxon>
        <taxon>Planctomycetota</taxon>
        <taxon>Planctomycetia</taxon>
        <taxon>Pirellulales</taxon>
        <taxon>Lacipirellulaceae</taxon>
        <taxon>Aeoliella</taxon>
    </lineage>
</organism>
<name>A0A9X2FCQ0_9BACT</name>
<dbReference type="RefSeq" id="WP_252853871.1">
    <property type="nucleotide sequence ID" value="NZ_JAMXLR010000061.1"/>
</dbReference>
<evidence type="ECO:0000313" key="2">
    <source>
        <dbReference type="Proteomes" id="UP001155241"/>
    </source>
</evidence>
<proteinExistence type="predicted"/>
<evidence type="ECO:0000313" key="1">
    <source>
        <dbReference type="EMBL" id="MCO6045758.1"/>
    </source>
</evidence>
<dbReference type="Proteomes" id="UP001155241">
    <property type="component" value="Unassembled WGS sequence"/>
</dbReference>
<reference evidence="1" key="1">
    <citation type="submission" date="2022-06" db="EMBL/GenBank/DDBJ databases">
        <title>Aeoliella straminimaris, a novel planctomycete from sediments.</title>
        <authorList>
            <person name="Vitorino I.R."/>
            <person name="Lage O.M."/>
        </authorList>
    </citation>
    <scope>NUCLEOTIDE SEQUENCE</scope>
    <source>
        <strain evidence="1">ICT_H6.2</strain>
    </source>
</reference>
<keyword evidence="2" id="KW-1185">Reference proteome</keyword>